<sequence length="219" mass="24109">MPDDSSLCIVQREKCWDTLLPSLLPTLHSVVFPPALWLPPPAAARSLSVIHPLSSCLPPLPVLCSAPSSSVSLPADGLSVSQTTTSHQRSPESRDRSCILGSSDTAHNEEEEEEELVRKEDQCNIHHWDVDQLLWICSLDGVKELELRPEVTEKPFHSRSFLVHHIQVASHYSPTNGPSGAAQESIHHSSTVVNITQTEPAALLLHHKTTSMFSIHTFS</sequence>
<evidence type="ECO:0000256" key="1">
    <source>
        <dbReference type="SAM" id="MobiDB-lite"/>
    </source>
</evidence>
<dbReference type="AlphaFoldDB" id="A0A9N7TKS8"/>
<name>A0A9N7TKS8_PLEPL</name>
<comment type="caution">
    <text evidence="2">The sequence shown here is derived from an EMBL/GenBank/DDBJ whole genome shotgun (WGS) entry which is preliminary data.</text>
</comment>
<dbReference type="Proteomes" id="UP001153269">
    <property type="component" value="Unassembled WGS sequence"/>
</dbReference>
<reference evidence="2" key="1">
    <citation type="submission" date="2020-03" db="EMBL/GenBank/DDBJ databases">
        <authorList>
            <person name="Weist P."/>
        </authorList>
    </citation>
    <scope>NUCLEOTIDE SEQUENCE</scope>
</reference>
<evidence type="ECO:0000313" key="3">
    <source>
        <dbReference type="Proteomes" id="UP001153269"/>
    </source>
</evidence>
<organism evidence="2 3">
    <name type="scientific">Pleuronectes platessa</name>
    <name type="common">European plaice</name>
    <dbReference type="NCBI Taxonomy" id="8262"/>
    <lineage>
        <taxon>Eukaryota</taxon>
        <taxon>Metazoa</taxon>
        <taxon>Chordata</taxon>
        <taxon>Craniata</taxon>
        <taxon>Vertebrata</taxon>
        <taxon>Euteleostomi</taxon>
        <taxon>Actinopterygii</taxon>
        <taxon>Neopterygii</taxon>
        <taxon>Teleostei</taxon>
        <taxon>Neoteleostei</taxon>
        <taxon>Acanthomorphata</taxon>
        <taxon>Carangaria</taxon>
        <taxon>Pleuronectiformes</taxon>
        <taxon>Pleuronectoidei</taxon>
        <taxon>Pleuronectidae</taxon>
        <taxon>Pleuronectes</taxon>
    </lineage>
</organism>
<gene>
    <name evidence="2" type="ORF">PLEPLA_LOCUS2405</name>
</gene>
<accession>A0A9N7TKS8</accession>
<feature type="region of interest" description="Disordered" evidence="1">
    <location>
        <begin position="75"/>
        <end position="112"/>
    </location>
</feature>
<keyword evidence="3" id="KW-1185">Reference proteome</keyword>
<proteinExistence type="predicted"/>
<feature type="compositionally biased region" description="Polar residues" evidence="1">
    <location>
        <begin position="79"/>
        <end position="88"/>
    </location>
</feature>
<dbReference type="EMBL" id="CADEAL010000118">
    <property type="protein sequence ID" value="CAB1414696.1"/>
    <property type="molecule type" value="Genomic_DNA"/>
</dbReference>
<protein>
    <submittedName>
        <fullName evidence="2">Uncharacterized protein</fullName>
    </submittedName>
</protein>
<evidence type="ECO:0000313" key="2">
    <source>
        <dbReference type="EMBL" id="CAB1414696.1"/>
    </source>
</evidence>